<gene>
    <name evidence="9" type="ORF">BACCOP_00047</name>
</gene>
<evidence type="ECO:0000313" key="9">
    <source>
        <dbReference type="EMBL" id="EDV02866.1"/>
    </source>
</evidence>
<evidence type="ECO:0000256" key="2">
    <source>
        <dbReference type="ARBA" id="ARBA00007248"/>
    </source>
</evidence>
<reference evidence="9 10" key="2">
    <citation type="submission" date="2008-04" db="EMBL/GenBank/DDBJ databases">
        <authorList>
            <person name="Fulton L."/>
            <person name="Clifton S."/>
            <person name="Fulton B."/>
            <person name="Xu J."/>
            <person name="Minx P."/>
            <person name="Pepin K.H."/>
            <person name="Johnson M."/>
            <person name="Thiruvilangam P."/>
            <person name="Bhonagiri V."/>
            <person name="Nash W.E."/>
            <person name="Mardis E.R."/>
            <person name="Wilson R.K."/>
        </authorList>
    </citation>
    <scope>NUCLEOTIDE SEQUENCE [LARGE SCALE GENOMIC DNA]</scope>
    <source>
        <strain evidence="9 10">DSM 17136</strain>
    </source>
</reference>
<dbReference type="Pfam" id="PF08842">
    <property type="entry name" value="Mfa2"/>
    <property type="match status" value="1"/>
</dbReference>
<comment type="similarity">
    <text evidence="2">Belongs to the bacteroidetes fimbrillin superfamily. FimB/Mfa2 family.</text>
</comment>
<feature type="chain" id="PRO_5002788196" evidence="8">
    <location>
        <begin position="20"/>
        <end position="256"/>
    </location>
</feature>
<comment type="caution">
    <text evidence="9">The sequence shown here is derived from an EMBL/GenBank/DDBJ whole genome shotgun (WGS) entry which is preliminary data.</text>
</comment>
<organism evidence="9 10">
    <name type="scientific">Phocaeicola coprocola DSM 17136</name>
    <dbReference type="NCBI Taxonomy" id="470145"/>
    <lineage>
        <taxon>Bacteria</taxon>
        <taxon>Pseudomonadati</taxon>
        <taxon>Bacteroidota</taxon>
        <taxon>Bacteroidia</taxon>
        <taxon>Bacteroidales</taxon>
        <taxon>Bacteroidaceae</taxon>
        <taxon>Phocaeicola</taxon>
    </lineage>
</organism>
<keyword evidence="4" id="KW-0472">Membrane</keyword>
<name>B3JDV9_9BACT</name>
<evidence type="ECO:0000256" key="6">
    <source>
        <dbReference type="ARBA" id="ARBA00023237"/>
    </source>
</evidence>
<reference evidence="9 10" key="1">
    <citation type="submission" date="2008-04" db="EMBL/GenBank/DDBJ databases">
        <title>Draft genome sequence of Bacteroides coprocola (DSM 17136).</title>
        <authorList>
            <person name="Sudarsanam P."/>
            <person name="Ley R."/>
            <person name="Guruge J."/>
            <person name="Turnbaugh P.J."/>
            <person name="Mahowald M."/>
            <person name="Liep D."/>
            <person name="Gordon J."/>
        </authorList>
    </citation>
    <scope>NUCLEOTIDE SEQUENCE [LARGE SCALE GENOMIC DNA]</scope>
    <source>
        <strain evidence="9 10">DSM 17136</strain>
    </source>
</reference>
<evidence type="ECO:0000256" key="5">
    <source>
        <dbReference type="ARBA" id="ARBA00023139"/>
    </source>
</evidence>
<dbReference type="EMBL" id="ABIY02000005">
    <property type="protein sequence ID" value="EDV02866.1"/>
    <property type="molecule type" value="Genomic_DNA"/>
</dbReference>
<comment type="subcellular location">
    <subcellularLocation>
        <location evidence="1">Cell outer membrane</location>
    </subcellularLocation>
</comment>
<keyword evidence="5" id="KW-0564">Palmitate</keyword>
<dbReference type="eggNOG" id="ENOG502Z8N9">
    <property type="taxonomic scope" value="Bacteria"/>
</dbReference>
<protein>
    <submittedName>
        <fullName evidence="9">Uncharacterized protein</fullName>
    </submittedName>
</protein>
<evidence type="ECO:0000256" key="7">
    <source>
        <dbReference type="ARBA" id="ARBA00023288"/>
    </source>
</evidence>
<dbReference type="PROSITE" id="PS51257">
    <property type="entry name" value="PROKAR_LIPOPROTEIN"/>
    <property type="match status" value="1"/>
</dbReference>
<proteinExistence type="inferred from homology"/>
<dbReference type="GO" id="GO:0009279">
    <property type="term" value="C:cell outer membrane"/>
    <property type="evidence" value="ECO:0007669"/>
    <property type="project" value="UniProtKB-SubCell"/>
</dbReference>
<evidence type="ECO:0000256" key="1">
    <source>
        <dbReference type="ARBA" id="ARBA00004442"/>
    </source>
</evidence>
<keyword evidence="6" id="KW-0998">Cell outer membrane</keyword>
<dbReference type="InterPro" id="IPR014941">
    <property type="entry name" value="FimB/Mfa2/Mfa3"/>
</dbReference>
<feature type="signal peptide" evidence="8">
    <location>
        <begin position="1"/>
        <end position="19"/>
    </location>
</feature>
<dbReference type="HOGENOM" id="CLU_075487_0_0_10"/>
<dbReference type="AlphaFoldDB" id="B3JDV9"/>
<evidence type="ECO:0000256" key="8">
    <source>
        <dbReference type="SAM" id="SignalP"/>
    </source>
</evidence>
<evidence type="ECO:0000256" key="4">
    <source>
        <dbReference type="ARBA" id="ARBA00023136"/>
    </source>
</evidence>
<sequence>MKKITLGALTLLLITTACRDDSYTLSTESTPNLVTPALHTRVSDSQSPLTGIVEAYPCLQGSSIYFGNYVNNTLSVFYGFYNVQDGNIVGDNNREVSLPVGKYNIVYWRTPKYEEPIHTTPAIDEPGLSIGSDLSKLYFGLRQYNKDTTYIPVYDLVPTNKEVNIGQEDLEANMERVVAGLKVIVKTKNNAVINSNITDMQVLIGGIAEKINLYTAEPENKTKTVKFDLVRSVDNTEMSNAMVMVFPSAPTPCLHS</sequence>
<keyword evidence="3 8" id="KW-0732">Signal</keyword>
<keyword evidence="7" id="KW-0449">Lipoprotein</keyword>
<dbReference type="STRING" id="470145.BACCOP_00047"/>
<dbReference type="Proteomes" id="UP000003146">
    <property type="component" value="Unassembled WGS sequence"/>
</dbReference>
<evidence type="ECO:0000256" key="3">
    <source>
        <dbReference type="ARBA" id="ARBA00022729"/>
    </source>
</evidence>
<evidence type="ECO:0000313" key="10">
    <source>
        <dbReference type="Proteomes" id="UP000003146"/>
    </source>
</evidence>
<accession>B3JDV9</accession>